<dbReference type="InterPro" id="IPR003594">
    <property type="entry name" value="HATPase_dom"/>
</dbReference>
<dbReference type="GO" id="GO:0046983">
    <property type="term" value="F:protein dimerization activity"/>
    <property type="evidence" value="ECO:0007669"/>
    <property type="project" value="InterPro"/>
</dbReference>
<comment type="catalytic activity">
    <reaction evidence="1">
        <text>ATP + protein L-histidine = ADP + protein N-phospho-L-histidine.</text>
        <dbReference type="EC" id="2.7.13.3"/>
    </reaction>
</comment>
<dbReference type="PANTHER" id="PTHR24421:SF10">
    <property type="entry name" value="NITRATE_NITRITE SENSOR PROTEIN NARQ"/>
    <property type="match status" value="1"/>
</dbReference>
<keyword evidence="9" id="KW-0812">Transmembrane</keyword>
<evidence type="ECO:0000256" key="4">
    <source>
        <dbReference type="ARBA" id="ARBA00022679"/>
    </source>
</evidence>
<dbReference type="PANTHER" id="PTHR24421">
    <property type="entry name" value="NITRATE/NITRITE SENSOR PROTEIN NARX-RELATED"/>
    <property type="match status" value="1"/>
</dbReference>
<feature type="transmembrane region" description="Helical" evidence="9">
    <location>
        <begin position="235"/>
        <end position="258"/>
    </location>
</feature>
<dbReference type="GO" id="GO:0016020">
    <property type="term" value="C:membrane"/>
    <property type="evidence" value="ECO:0007669"/>
    <property type="project" value="InterPro"/>
</dbReference>
<evidence type="ECO:0000256" key="5">
    <source>
        <dbReference type="ARBA" id="ARBA00022741"/>
    </source>
</evidence>
<comment type="caution">
    <text evidence="11">The sequence shown here is derived from an EMBL/GenBank/DDBJ whole genome shotgun (WGS) entry which is preliminary data.</text>
</comment>
<accession>A0A8J3JFD6</accession>
<dbReference type="InterPro" id="IPR011712">
    <property type="entry name" value="Sig_transdc_His_kin_sub3_dim/P"/>
</dbReference>
<organism evidence="11 12">
    <name type="scientific">Catellatospora bangladeshensis</name>
    <dbReference type="NCBI Taxonomy" id="310355"/>
    <lineage>
        <taxon>Bacteria</taxon>
        <taxon>Bacillati</taxon>
        <taxon>Actinomycetota</taxon>
        <taxon>Actinomycetes</taxon>
        <taxon>Micromonosporales</taxon>
        <taxon>Micromonosporaceae</taxon>
        <taxon>Catellatospora</taxon>
    </lineage>
</organism>
<keyword evidence="9" id="KW-1133">Transmembrane helix</keyword>
<keyword evidence="5" id="KW-0547">Nucleotide-binding</keyword>
<evidence type="ECO:0000259" key="10">
    <source>
        <dbReference type="SMART" id="SM00387"/>
    </source>
</evidence>
<sequence length="660" mass="69032">MVAVLSAAAVAGWIAAQPPMTPEQLYALVDLADGLVYGAVAWLILGRRTGLVGWIVAAAAVGGAVAALGTQWAALADRHPGLWAPALLTGAHGWAWVPGLYGLLVLLPWLLPTGAARRRPWTAGRVLRAGVLAAGACCVTAATAVAMTAPAPYGIVPLSGPRLHWIRAEVLGPVSQWLVPLGFAATTGVLVRRRVTDRPRRHGLGWLAVGSALLTLAFGLSYLPQPLAERLPAQAPALLMLASQLFFPAAVLVVVLRQQLWGIEVAVRRTLVWLLMTAAVIAAYTGGVLLLDHLLPAGSYAPKVLVTAALAAAFQPVRQWVQRRVDRLVHGEAHEPLMRQVARRLGSAGPDLHMIDTVAAAIASSLRLERVTISVHDGRARPEQRETGAAPPIRVPLVSGQRTVGELVAWPRTGERLGGRAAAALADLAPVAGAVVDLVATNRALAGSRSRLAEARDEERRALRRDLHDGLGPALSGIGLGLAATRNLLHRDPAAAEALLDRLAEEMSQRAESVRHLARALLPADLADGRLVPALHTLAERYALAGLDMRVCAPAEPAPLPGLVATAAYGVIAEAVRNVHRHAGVGVCEVRIEQDEELRVTVSDHGGGPPQARSAGLGLRSMRERAEGVGATLTVGATMAGAVPTGTTVRLVVPAVAVAA</sequence>
<dbReference type="GO" id="GO:0005524">
    <property type="term" value="F:ATP binding"/>
    <property type="evidence" value="ECO:0007669"/>
    <property type="project" value="UniProtKB-KW"/>
</dbReference>
<evidence type="ECO:0000256" key="3">
    <source>
        <dbReference type="ARBA" id="ARBA00022553"/>
    </source>
</evidence>
<reference evidence="11 12" key="1">
    <citation type="submission" date="2021-01" db="EMBL/GenBank/DDBJ databases">
        <title>Whole genome shotgun sequence of Catellatospora bangladeshensis NBRC 107357.</title>
        <authorList>
            <person name="Komaki H."/>
            <person name="Tamura T."/>
        </authorList>
    </citation>
    <scope>NUCLEOTIDE SEQUENCE [LARGE SCALE GENOMIC DNA]</scope>
    <source>
        <strain evidence="11 12">NBRC 107357</strain>
    </source>
</reference>
<gene>
    <name evidence="11" type="ORF">Cba03nite_48750</name>
</gene>
<evidence type="ECO:0000313" key="11">
    <source>
        <dbReference type="EMBL" id="GIF83526.1"/>
    </source>
</evidence>
<evidence type="ECO:0000256" key="2">
    <source>
        <dbReference type="ARBA" id="ARBA00012438"/>
    </source>
</evidence>
<feature type="transmembrane region" description="Helical" evidence="9">
    <location>
        <begin position="131"/>
        <end position="154"/>
    </location>
</feature>
<feature type="transmembrane region" description="Helical" evidence="9">
    <location>
        <begin position="52"/>
        <end position="73"/>
    </location>
</feature>
<evidence type="ECO:0000256" key="6">
    <source>
        <dbReference type="ARBA" id="ARBA00022777"/>
    </source>
</evidence>
<evidence type="ECO:0000256" key="9">
    <source>
        <dbReference type="SAM" id="Phobius"/>
    </source>
</evidence>
<keyword evidence="4" id="KW-0808">Transferase</keyword>
<feature type="transmembrane region" description="Helical" evidence="9">
    <location>
        <begin position="93"/>
        <end position="111"/>
    </location>
</feature>
<feature type="domain" description="Histidine kinase/HSP90-like ATPase" evidence="10">
    <location>
        <begin position="563"/>
        <end position="657"/>
    </location>
</feature>
<protein>
    <recommendedName>
        <fullName evidence="2">histidine kinase</fullName>
        <ecNumber evidence="2">2.7.13.3</ecNumber>
    </recommendedName>
</protein>
<feature type="transmembrane region" description="Helical" evidence="9">
    <location>
        <begin position="26"/>
        <end position="45"/>
    </location>
</feature>
<dbReference type="EC" id="2.7.13.3" evidence="2"/>
<evidence type="ECO:0000256" key="7">
    <source>
        <dbReference type="ARBA" id="ARBA00022840"/>
    </source>
</evidence>
<feature type="transmembrane region" description="Helical" evidence="9">
    <location>
        <begin position="270"/>
        <end position="291"/>
    </location>
</feature>
<dbReference type="InterPro" id="IPR050482">
    <property type="entry name" value="Sensor_HK_TwoCompSys"/>
</dbReference>
<evidence type="ECO:0000256" key="8">
    <source>
        <dbReference type="ARBA" id="ARBA00023012"/>
    </source>
</evidence>
<keyword evidence="12" id="KW-1185">Reference proteome</keyword>
<dbReference type="SMART" id="SM00387">
    <property type="entry name" value="HATPase_c"/>
    <property type="match status" value="1"/>
</dbReference>
<dbReference type="GO" id="GO:0000155">
    <property type="term" value="F:phosphorelay sensor kinase activity"/>
    <property type="evidence" value="ECO:0007669"/>
    <property type="project" value="InterPro"/>
</dbReference>
<evidence type="ECO:0000256" key="1">
    <source>
        <dbReference type="ARBA" id="ARBA00000085"/>
    </source>
</evidence>
<dbReference type="SUPFAM" id="SSF55874">
    <property type="entry name" value="ATPase domain of HSP90 chaperone/DNA topoisomerase II/histidine kinase"/>
    <property type="match status" value="1"/>
</dbReference>
<dbReference type="Gene3D" id="3.30.565.10">
    <property type="entry name" value="Histidine kinase-like ATPase, C-terminal domain"/>
    <property type="match status" value="1"/>
</dbReference>
<dbReference type="Gene3D" id="1.20.5.1930">
    <property type="match status" value="1"/>
</dbReference>
<dbReference type="Proteomes" id="UP000601223">
    <property type="component" value="Unassembled WGS sequence"/>
</dbReference>
<name>A0A8J3JFD6_9ACTN</name>
<keyword evidence="6" id="KW-0418">Kinase</keyword>
<feature type="transmembrane region" description="Helical" evidence="9">
    <location>
        <begin position="203"/>
        <end position="223"/>
    </location>
</feature>
<dbReference type="Pfam" id="PF02518">
    <property type="entry name" value="HATPase_c"/>
    <property type="match status" value="1"/>
</dbReference>
<feature type="transmembrane region" description="Helical" evidence="9">
    <location>
        <begin position="174"/>
        <end position="191"/>
    </location>
</feature>
<proteinExistence type="predicted"/>
<dbReference type="InterPro" id="IPR036890">
    <property type="entry name" value="HATPase_C_sf"/>
</dbReference>
<keyword evidence="3" id="KW-0597">Phosphoprotein</keyword>
<dbReference type="EMBL" id="BONF01000029">
    <property type="protein sequence ID" value="GIF83526.1"/>
    <property type="molecule type" value="Genomic_DNA"/>
</dbReference>
<dbReference type="Pfam" id="PF07730">
    <property type="entry name" value="HisKA_3"/>
    <property type="match status" value="1"/>
</dbReference>
<keyword evidence="8" id="KW-0902">Two-component regulatory system</keyword>
<keyword evidence="7" id="KW-0067">ATP-binding</keyword>
<keyword evidence="9" id="KW-0472">Membrane</keyword>
<dbReference type="CDD" id="cd16917">
    <property type="entry name" value="HATPase_UhpB-NarQ-NarX-like"/>
    <property type="match status" value="1"/>
</dbReference>
<dbReference type="AlphaFoldDB" id="A0A8J3JFD6"/>
<evidence type="ECO:0000313" key="12">
    <source>
        <dbReference type="Proteomes" id="UP000601223"/>
    </source>
</evidence>